<proteinExistence type="inferred from homology"/>
<dbReference type="InterPro" id="IPR058163">
    <property type="entry name" value="LysR-type_TF_proteobact-type"/>
</dbReference>
<dbReference type="PANTHER" id="PTHR30537:SF5">
    <property type="entry name" value="HTH-TYPE TRANSCRIPTIONAL ACTIVATOR TTDR-RELATED"/>
    <property type="match status" value="1"/>
</dbReference>
<keyword evidence="2" id="KW-0805">Transcription regulation</keyword>
<evidence type="ECO:0000313" key="6">
    <source>
        <dbReference type="EMBL" id="EAT12622.1"/>
    </source>
</evidence>
<evidence type="ECO:0000256" key="3">
    <source>
        <dbReference type="ARBA" id="ARBA00023125"/>
    </source>
</evidence>
<dbReference type="SUPFAM" id="SSF53850">
    <property type="entry name" value="Periplasmic binding protein-like II"/>
    <property type="match status" value="1"/>
</dbReference>
<dbReference type="STRING" id="207949.RED65_06993"/>
<dbReference type="FunFam" id="1.10.10.10:FF:000001">
    <property type="entry name" value="LysR family transcriptional regulator"/>
    <property type="match status" value="1"/>
</dbReference>
<dbReference type="OrthoDB" id="9815676at2"/>
<dbReference type="Pfam" id="PF00126">
    <property type="entry name" value="HTH_1"/>
    <property type="match status" value="1"/>
</dbReference>
<dbReference type="RefSeq" id="WP_007016223.1">
    <property type="nucleotide sequence ID" value="NZ_AAQH01000006.1"/>
</dbReference>
<name>Q1N2P7_9GAMM</name>
<dbReference type="Gene3D" id="3.40.190.290">
    <property type="match status" value="1"/>
</dbReference>
<evidence type="ECO:0000259" key="5">
    <source>
        <dbReference type="PROSITE" id="PS50931"/>
    </source>
</evidence>
<protein>
    <submittedName>
        <fullName evidence="6">Probable transcription regulator protein</fullName>
    </submittedName>
</protein>
<reference evidence="6 7" key="1">
    <citation type="submission" date="2006-03" db="EMBL/GenBank/DDBJ databases">
        <authorList>
            <person name="Pinhassi J."/>
            <person name="Pedros-Alio C."/>
            <person name="Ferriera S."/>
            <person name="Johnson J."/>
            <person name="Kravitz S."/>
            <person name="Halpern A."/>
            <person name="Remington K."/>
            <person name="Beeson K."/>
            <person name="Tran B."/>
            <person name="Rogers Y.-H."/>
            <person name="Friedman R."/>
            <person name="Venter J.C."/>
        </authorList>
    </citation>
    <scope>NUCLEOTIDE SEQUENCE [LARGE SCALE GENOMIC DNA]</scope>
    <source>
        <strain evidence="6 7">RED65</strain>
    </source>
</reference>
<dbReference type="InterPro" id="IPR000847">
    <property type="entry name" value="LysR_HTH_N"/>
</dbReference>
<dbReference type="Proteomes" id="UP000004263">
    <property type="component" value="Unassembled WGS sequence"/>
</dbReference>
<keyword evidence="4" id="KW-0804">Transcription</keyword>
<dbReference type="InterPro" id="IPR005119">
    <property type="entry name" value="LysR_subst-bd"/>
</dbReference>
<dbReference type="EMBL" id="AAQH01000006">
    <property type="protein sequence ID" value="EAT12622.1"/>
    <property type="molecule type" value="Genomic_DNA"/>
</dbReference>
<sequence>MLDLNQMSVFIAVVKEGSFTGAARQLGIPKSRVSRMITDLEDKLNARLLERTTREVRPTDIGLEYYQEYKPLFEEISDIHSRISDRSQKPSGHLRICAPVSFAFSAMGRWMAEFKSHYPEVEVELVFSDGDVHLVRDGFDIGFAIGELEDSSLIARKFDETSPVLCASPDFVKRYGPFNHPEQLREVPWVIIGSRHGHRHNTEFTHPETGETVEIEPDCSVMVNHQEVAIHHLTASQGLSVTAAFFAYEQLLRGELQILLANWKIKQEPLQLVFPSGRHQAKKVRAFIDFFMEKTNKMHALMEKCAHLSQEQQAKQLREYLEQEAL</sequence>
<evidence type="ECO:0000256" key="1">
    <source>
        <dbReference type="ARBA" id="ARBA00009437"/>
    </source>
</evidence>
<comment type="caution">
    <text evidence="6">The sequence shown here is derived from an EMBL/GenBank/DDBJ whole genome shotgun (WGS) entry which is preliminary data.</text>
</comment>
<dbReference type="InterPro" id="IPR036388">
    <property type="entry name" value="WH-like_DNA-bd_sf"/>
</dbReference>
<keyword evidence="7" id="KW-1185">Reference proteome</keyword>
<dbReference type="AlphaFoldDB" id="Q1N2P7"/>
<dbReference type="GO" id="GO:0006351">
    <property type="term" value="P:DNA-templated transcription"/>
    <property type="evidence" value="ECO:0007669"/>
    <property type="project" value="TreeGrafter"/>
</dbReference>
<dbReference type="GO" id="GO:0003700">
    <property type="term" value="F:DNA-binding transcription factor activity"/>
    <property type="evidence" value="ECO:0007669"/>
    <property type="project" value="InterPro"/>
</dbReference>
<dbReference type="Gene3D" id="1.10.10.10">
    <property type="entry name" value="Winged helix-like DNA-binding domain superfamily/Winged helix DNA-binding domain"/>
    <property type="match status" value="1"/>
</dbReference>
<dbReference type="PANTHER" id="PTHR30537">
    <property type="entry name" value="HTH-TYPE TRANSCRIPTIONAL REGULATOR"/>
    <property type="match status" value="1"/>
</dbReference>
<dbReference type="InterPro" id="IPR036390">
    <property type="entry name" value="WH_DNA-bd_sf"/>
</dbReference>
<keyword evidence="3" id="KW-0238">DNA-binding</keyword>
<comment type="similarity">
    <text evidence="1">Belongs to the LysR transcriptional regulatory family.</text>
</comment>
<dbReference type="Pfam" id="PF03466">
    <property type="entry name" value="LysR_substrate"/>
    <property type="match status" value="1"/>
</dbReference>
<organism evidence="6 7">
    <name type="scientific">Bermanella marisrubri</name>
    <dbReference type="NCBI Taxonomy" id="207949"/>
    <lineage>
        <taxon>Bacteria</taxon>
        <taxon>Pseudomonadati</taxon>
        <taxon>Pseudomonadota</taxon>
        <taxon>Gammaproteobacteria</taxon>
        <taxon>Oceanospirillales</taxon>
        <taxon>Oceanospirillaceae</taxon>
        <taxon>Bermanella</taxon>
    </lineage>
</organism>
<evidence type="ECO:0000256" key="4">
    <source>
        <dbReference type="ARBA" id="ARBA00023163"/>
    </source>
</evidence>
<dbReference type="PROSITE" id="PS50931">
    <property type="entry name" value="HTH_LYSR"/>
    <property type="match status" value="1"/>
</dbReference>
<evidence type="ECO:0000313" key="7">
    <source>
        <dbReference type="Proteomes" id="UP000004263"/>
    </source>
</evidence>
<feature type="domain" description="HTH lysR-type" evidence="5">
    <location>
        <begin position="2"/>
        <end position="59"/>
    </location>
</feature>
<dbReference type="SUPFAM" id="SSF46785">
    <property type="entry name" value="Winged helix' DNA-binding domain"/>
    <property type="match status" value="1"/>
</dbReference>
<dbReference type="CDD" id="cd08422">
    <property type="entry name" value="PBP2_CrgA_like"/>
    <property type="match status" value="1"/>
</dbReference>
<dbReference type="HOGENOM" id="CLU_039613_16_2_6"/>
<accession>Q1N2P7</accession>
<dbReference type="GO" id="GO:0043565">
    <property type="term" value="F:sequence-specific DNA binding"/>
    <property type="evidence" value="ECO:0007669"/>
    <property type="project" value="TreeGrafter"/>
</dbReference>
<gene>
    <name evidence="6" type="ORF">RED65_06993</name>
</gene>
<evidence type="ECO:0000256" key="2">
    <source>
        <dbReference type="ARBA" id="ARBA00023015"/>
    </source>
</evidence>